<gene>
    <name evidence="2" type="ORF">GGU10DRAFT_276631</name>
</gene>
<name>A0AA38KXF0_9AGAR</name>
<dbReference type="EMBL" id="MU793513">
    <property type="protein sequence ID" value="KAJ3781928.1"/>
    <property type="molecule type" value="Genomic_DNA"/>
</dbReference>
<protein>
    <submittedName>
        <fullName evidence="2">Uncharacterized protein</fullName>
    </submittedName>
</protein>
<comment type="caution">
    <text evidence="2">The sequence shown here is derived from an EMBL/GenBank/DDBJ whole genome shotgun (WGS) entry which is preliminary data.</text>
</comment>
<evidence type="ECO:0000313" key="3">
    <source>
        <dbReference type="Proteomes" id="UP001163798"/>
    </source>
</evidence>
<dbReference type="AlphaFoldDB" id="A0AA38KXF0"/>
<dbReference type="Proteomes" id="UP001163798">
    <property type="component" value="Unassembled WGS sequence"/>
</dbReference>
<proteinExistence type="predicted"/>
<feature type="compositionally biased region" description="Basic and acidic residues" evidence="1">
    <location>
        <begin position="56"/>
        <end position="92"/>
    </location>
</feature>
<reference evidence="2" key="1">
    <citation type="submission" date="2022-08" db="EMBL/GenBank/DDBJ databases">
        <authorList>
            <consortium name="DOE Joint Genome Institute"/>
            <person name="Min B."/>
            <person name="Riley R."/>
            <person name="Sierra-Patev S."/>
            <person name="Naranjo-Ortiz M."/>
            <person name="Looney B."/>
            <person name="Konkel Z."/>
            <person name="Slot J.C."/>
            <person name="Sakamoto Y."/>
            <person name="Steenwyk J.L."/>
            <person name="Rokas A."/>
            <person name="Carro J."/>
            <person name="Camarero S."/>
            <person name="Ferreira P."/>
            <person name="Molpeceres G."/>
            <person name="Ruiz-Duenas F.J."/>
            <person name="Serrano A."/>
            <person name="Henrissat B."/>
            <person name="Drula E."/>
            <person name="Hughes K.W."/>
            <person name="Mata J.L."/>
            <person name="Ishikawa N.K."/>
            <person name="Vargas-Isla R."/>
            <person name="Ushijima S."/>
            <person name="Smith C.A."/>
            <person name="Ahrendt S."/>
            <person name="Andreopoulos W."/>
            <person name="He G."/>
            <person name="Labutti K."/>
            <person name="Lipzen A."/>
            <person name="Ng V."/>
            <person name="Sandor L."/>
            <person name="Barry K."/>
            <person name="Martinez A.T."/>
            <person name="Xiao Y."/>
            <person name="Gibbons J.G."/>
            <person name="Terashima K."/>
            <person name="Hibbett D.S."/>
            <person name="Grigoriev I.V."/>
        </authorList>
    </citation>
    <scope>NUCLEOTIDE SEQUENCE</scope>
    <source>
        <strain evidence="2">TFB10291</strain>
    </source>
</reference>
<organism evidence="2 3">
    <name type="scientific">Lentinula aff. detonsa</name>
    <dbReference type="NCBI Taxonomy" id="2804958"/>
    <lineage>
        <taxon>Eukaryota</taxon>
        <taxon>Fungi</taxon>
        <taxon>Dikarya</taxon>
        <taxon>Basidiomycota</taxon>
        <taxon>Agaricomycotina</taxon>
        <taxon>Agaricomycetes</taxon>
        <taxon>Agaricomycetidae</taxon>
        <taxon>Agaricales</taxon>
        <taxon>Marasmiineae</taxon>
        <taxon>Omphalotaceae</taxon>
        <taxon>Lentinula</taxon>
    </lineage>
</organism>
<evidence type="ECO:0000313" key="2">
    <source>
        <dbReference type="EMBL" id="KAJ3781928.1"/>
    </source>
</evidence>
<evidence type="ECO:0000256" key="1">
    <source>
        <dbReference type="SAM" id="MobiDB-lite"/>
    </source>
</evidence>
<feature type="compositionally biased region" description="Gly residues" evidence="1">
    <location>
        <begin position="99"/>
        <end position="120"/>
    </location>
</feature>
<accession>A0AA38KXF0</accession>
<feature type="region of interest" description="Disordered" evidence="1">
    <location>
        <begin position="52"/>
        <end position="131"/>
    </location>
</feature>
<sequence>MSLSGDEVQELVAQCQKIVEDANAGRISFEDVADTLKKLGVSRSILESYLVQLQGPRDHQDQRDRAPEQDDRSKTPDGLDDLQRDEFRRNRDAVLGNQGHNGGGDGQGVGSGVQGLGGLSGMANSRPEDASDFHTSASFLQQLKAIQRFARIDSGSISSSTLESLPHLKDMATSSGDAHVDETLRVKRVYVKEQNLDALVDLFQTRPLLEPLPRSVWKKVLKDEYVSFEKLHAAIDPDYDHRDDVKDFGAGYALVKKDQLIAKKAVITESEWSRVFEAWKNGVVEAFPHRKDKLAKFGSSISNLFRNFAHDPSIPIRTDHEVRERYHKSPFRLDDTVRIQSAVLALVHRTSSIGQTKRQRDASPSSRPSKRAVGAICLNWNGSRCEDPCVNGWRHGVCSICGGKHRAFDSEECKPEFVSRRARSLADKQSSSASPPRS</sequence>
<keyword evidence="3" id="KW-1185">Reference proteome</keyword>